<dbReference type="Proteomes" id="UP000030014">
    <property type="component" value="Unassembled WGS sequence"/>
</dbReference>
<keyword evidence="1" id="KW-0472">Membrane</keyword>
<feature type="transmembrane region" description="Helical" evidence="1">
    <location>
        <begin position="20"/>
        <end position="38"/>
    </location>
</feature>
<keyword evidence="1" id="KW-0812">Transmembrane</keyword>
<sequence>MLLSFVIIYNHLNKIVKIILANLLYFITKHIVTILYMFSYKVTKNTEVILDKLSTKIFGALFTILLCEKYLYN</sequence>
<reference evidence="2 3" key="1">
    <citation type="submission" date="2014-01" db="EMBL/GenBank/DDBJ databases">
        <title>Plasmidome dynamics in the species complex Clostridium novyi sensu lato converts strains of independent lineages into distinctly different pathogens.</title>
        <authorList>
            <person name="Skarin H."/>
            <person name="Segerman B."/>
        </authorList>
    </citation>
    <scope>NUCLEOTIDE SEQUENCE [LARGE SCALE GENOMIC DNA]</scope>
    <source>
        <strain evidence="2 3">DC5</strain>
    </source>
</reference>
<dbReference type="EMBL" id="JDRY01000023">
    <property type="protein sequence ID" value="KGN00195.1"/>
    <property type="molecule type" value="Genomic_DNA"/>
</dbReference>
<gene>
    <name evidence="2" type="ORF">Z955_04155</name>
</gene>
<proteinExistence type="predicted"/>
<protein>
    <submittedName>
        <fullName evidence="2">Uncharacterized protein</fullName>
    </submittedName>
</protein>
<evidence type="ECO:0000256" key="1">
    <source>
        <dbReference type="SAM" id="Phobius"/>
    </source>
</evidence>
<dbReference type="AlphaFoldDB" id="A0A0A0IFF4"/>
<comment type="caution">
    <text evidence="2">The sequence shown here is derived from an EMBL/GenBank/DDBJ whole genome shotgun (WGS) entry which is preliminary data.</text>
</comment>
<organism evidence="2 3">
    <name type="scientific">Clostridium botulinum C/D str. DC5</name>
    <dbReference type="NCBI Taxonomy" id="1443128"/>
    <lineage>
        <taxon>Bacteria</taxon>
        <taxon>Bacillati</taxon>
        <taxon>Bacillota</taxon>
        <taxon>Clostridia</taxon>
        <taxon>Eubacteriales</taxon>
        <taxon>Clostridiaceae</taxon>
        <taxon>Clostridium</taxon>
    </lineage>
</organism>
<evidence type="ECO:0000313" key="2">
    <source>
        <dbReference type="EMBL" id="KGN00195.1"/>
    </source>
</evidence>
<evidence type="ECO:0000313" key="3">
    <source>
        <dbReference type="Proteomes" id="UP000030014"/>
    </source>
</evidence>
<name>A0A0A0IFF4_CLOBO</name>
<keyword evidence="1" id="KW-1133">Transmembrane helix</keyword>
<accession>A0A0A0IFF4</accession>